<proteinExistence type="predicted"/>
<name>A0A0E9SLX2_ANGAN</name>
<sequence length="13" mass="1431">MMGSRNPASSHKQ</sequence>
<reference evidence="1" key="2">
    <citation type="journal article" date="2015" name="Fish Shellfish Immunol.">
        <title>Early steps in the European eel (Anguilla anguilla)-Vibrio vulnificus interaction in the gills: Role of the RtxA13 toxin.</title>
        <authorList>
            <person name="Callol A."/>
            <person name="Pajuelo D."/>
            <person name="Ebbesson L."/>
            <person name="Teles M."/>
            <person name="MacKenzie S."/>
            <person name="Amaro C."/>
        </authorList>
    </citation>
    <scope>NUCLEOTIDE SEQUENCE</scope>
</reference>
<dbReference type="EMBL" id="GBXM01066218">
    <property type="protein sequence ID" value="JAH42359.1"/>
    <property type="molecule type" value="Transcribed_RNA"/>
</dbReference>
<accession>A0A0E9SLX2</accession>
<reference evidence="1" key="1">
    <citation type="submission" date="2014-11" db="EMBL/GenBank/DDBJ databases">
        <authorList>
            <person name="Amaro Gonzalez C."/>
        </authorList>
    </citation>
    <scope>NUCLEOTIDE SEQUENCE</scope>
</reference>
<protein>
    <submittedName>
        <fullName evidence="1">Uncharacterized protein</fullName>
    </submittedName>
</protein>
<evidence type="ECO:0000313" key="1">
    <source>
        <dbReference type="EMBL" id="JAH42359.1"/>
    </source>
</evidence>
<organism evidence="1">
    <name type="scientific">Anguilla anguilla</name>
    <name type="common">European freshwater eel</name>
    <name type="synonym">Muraena anguilla</name>
    <dbReference type="NCBI Taxonomy" id="7936"/>
    <lineage>
        <taxon>Eukaryota</taxon>
        <taxon>Metazoa</taxon>
        <taxon>Chordata</taxon>
        <taxon>Craniata</taxon>
        <taxon>Vertebrata</taxon>
        <taxon>Euteleostomi</taxon>
        <taxon>Actinopterygii</taxon>
        <taxon>Neopterygii</taxon>
        <taxon>Teleostei</taxon>
        <taxon>Anguilliformes</taxon>
        <taxon>Anguillidae</taxon>
        <taxon>Anguilla</taxon>
    </lineage>
</organism>